<dbReference type="GO" id="GO:0004175">
    <property type="term" value="F:endopeptidase activity"/>
    <property type="evidence" value="ECO:0007669"/>
    <property type="project" value="UniProtKB-ARBA"/>
</dbReference>
<gene>
    <name evidence="4" type="ORF">HMPREF0514_11508</name>
</gene>
<dbReference type="InterPro" id="IPR003675">
    <property type="entry name" value="Rce1/LyrA-like_dom"/>
</dbReference>
<feature type="transmembrane region" description="Helical" evidence="2">
    <location>
        <begin position="297"/>
        <end position="322"/>
    </location>
</feature>
<dbReference type="EMBL" id="ACGO02000002">
    <property type="protein sequence ID" value="EFJ69438.1"/>
    <property type="molecule type" value="Genomic_DNA"/>
</dbReference>
<name>A0AA87DLF6_9LACO</name>
<keyword evidence="4" id="KW-0378">Hydrolase</keyword>
<comment type="similarity">
    <text evidence="1">Belongs to the UPF0177 family.</text>
</comment>
<evidence type="ECO:0000313" key="4">
    <source>
        <dbReference type="EMBL" id="EFJ69438.1"/>
    </source>
</evidence>
<sequence length="408" mass="46801">MKHSRILQIQIYLNIVIAIVMLTNYHTIKDWIYIGILIIVILINKFIKISQVVNIVFLPMIFVDQFGCFIDLLIKDLPKLTVILFWIYFVGTIFVLIPVVLVEYGKIEKPIFRLIASVWVTYMLSVIGSPLYLRTLSQASVLVGLNRSGIVYGLTTLVYGYIVLKKWGYKFSLNLNTAFFSKRKNMIVFLLLVGCTIYIVLCEVFSNMALNLQELLWSWDFSLINPFDSIYFREPWRVLFDAIDAGIGEETVRYINILILLMIFKNKNNQIAYAIVVSSILFALPHIGSAFAGEHRFSLLGTILQVINSFGFGCFMATLFLYSGKIWIPMIIHALNDFLVFSITPLGTNNAGIFYSEIGQVLKVLIFVFIWIIFAIITFTKNKDIIRNNVQILTRVQKTDLTISRSKL</sequence>
<dbReference type="RefSeq" id="WP_003649636.1">
    <property type="nucleotide sequence ID" value="NZ_CP040500.1"/>
</dbReference>
<feature type="transmembrane region" description="Helical" evidence="2">
    <location>
        <begin position="80"/>
        <end position="102"/>
    </location>
</feature>
<keyword evidence="4" id="KW-0645">Protease</keyword>
<keyword evidence="2" id="KW-0812">Transmembrane</keyword>
<feature type="transmembrane region" description="Helical" evidence="2">
    <location>
        <begin position="271"/>
        <end position="291"/>
    </location>
</feature>
<comment type="caution">
    <text evidence="4">The sequence shown here is derived from an EMBL/GenBank/DDBJ whole genome shotgun (WGS) entry which is preliminary data.</text>
</comment>
<feature type="transmembrane region" description="Helical" evidence="2">
    <location>
        <begin position="145"/>
        <end position="164"/>
    </location>
</feature>
<evidence type="ECO:0000259" key="3">
    <source>
        <dbReference type="Pfam" id="PF02517"/>
    </source>
</evidence>
<dbReference type="GO" id="GO:0006508">
    <property type="term" value="P:proteolysis"/>
    <property type="evidence" value="ECO:0007669"/>
    <property type="project" value="UniProtKB-KW"/>
</dbReference>
<reference evidence="4 5" key="1">
    <citation type="submission" date="2010-06" db="EMBL/GenBank/DDBJ databases">
        <authorList>
            <person name="Muzny D."/>
            <person name="Qin X."/>
            <person name="Buhay C."/>
            <person name="Dugan-Rocha S."/>
            <person name="Ding Y."/>
            <person name="Chen G."/>
            <person name="Hawes A."/>
            <person name="Holder M."/>
            <person name="Jhangiani S."/>
            <person name="Johnson A."/>
            <person name="Khan Z."/>
            <person name="Li Z."/>
            <person name="Liu W."/>
            <person name="Liu X."/>
            <person name="Perez L."/>
            <person name="Shen H."/>
            <person name="Wang Q."/>
            <person name="Watt J."/>
            <person name="Xi L."/>
            <person name="Xin Y."/>
            <person name="Zhou J."/>
            <person name="Deng J."/>
            <person name="Jiang H."/>
            <person name="Liu Y."/>
            <person name="Qu J."/>
            <person name="Song X.-Z."/>
            <person name="Zhang L."/>
            <person name="Villasana D."/>
            <person name="Johnson A."/>
            <person name="Liu J."/>
            <person name="Liyanage D."/>
            <person name="Lorensuhewa L."/>
            <person name="Robinson T."/>
            <person name="Song A."/>
            <person name="Song B.-B."/>
            <person name="Dinh H."/>
            <person name="Thornton R."/>
            <person name="Coyle M."/>
            <person name="Francisco L."/>
            <person name="Jackson L."/>
            <person name="Javaid M."/>
            <person name="Korchina V."/>
            <person name="Kovar C."/>
            <person name="Mata R."/>
            <person name="Mathew T."/>
            <person name="Ngo R."/>
            <person name="Nguyen L."/>
            <person name="Nguyen N."/>
            <person name="Okwuonu G."/>
            <person name="Ongeri F."/>
            <person name="Pham C."/>
            <person name="Simmons D."/>
            <person name="Wilczek-Boney K."/>
            <person name="Hale W."/>
            <person name="Jakkamsetti A."/>
            <person name="Pham P."/>
            <person name="Ruth R."/>
            <person name="San Lucas F."/>
            <person name="Warren J."/>
            <person name="Zhang J."/>
            <person name="Zhao Z."/>
            <person name="Zhou C."/>
            <person name="Zhu D."/>
            <person name="Lee S."/>
            <person name="Bess C."/>
            <person name="Blankenburg K."/>
            <person name="Forbes L."/>
            <person name="Fu Q."/>
            <person name="Gubbala S."/>
            <person name="Hirani K."/>
            <person name="Jayaseelan J.C."/>
            <person name="Lara F."/>
            <person name="Munidasa M."/>
            <person name="Palculict T."/>
            <person name="Patil S."/>
            <person name="Pu L.-L."/>
            <person name="Saada N."/>
            <person name="Tang L."/>
            <person name="Weissenberger G."/>
            <person name="Zhu Y."/>
            <person name="Hemphill L."/>
            <person name="Shang Y."/>
            <person name="Youmans B."/>
            <person name="Ayvaz T."/>
            <person name="Ross M."/>
            <person name="Santibanez J."/>
            <person name="Aqrawi P."/>
            <person name="Gross S."/>
            <person name="Joshi V."/>
            <person name="Fowler G."/>
            <person name="Nazareth L."/>
            <person name="Reid J."/>
            <person name="Worley K."/>
            <person name="Petrosino J."/>
            <person name="Highlander S."/>
            <person name="Gibbs R."/>
        </authorList>
    </citation>
    <scope>NUCLEOTIDE SEQUENCE [LARGE SCALE GENOMIC DNA]</scope>
    <source>
        <strain evidence="4 5">JV-V03</strain>
    </source>
</reference>
<dbReference type="Pfam" id="PF02517">
    <property type="entry name" value="Rce1-like"/>
    <property type="match status" value="1"/>
</dbReference>
<dbReference type="Proteomes" id="UP000003672">
    <property type="component" value="Unassembled WGS sequence"/>
</dbReference>
<feature type="transmembrane region" description="Helical" evidence="2">
    <location>
        <begin position="7"/>
        <end position="25"/>
    </location>
</feature>
<evidence type="ECO:0000256" key="1">
    <source>
        <dbReference type="ARBA" id="ARBA00009067"/>
    </source>
</evidence>
<feature type="transmembrane region" description="Helical" evidence="2">
    <location>
        <begin position="114"/>
        <end position="133"/>
    </location>
</feature>
<feature type="domain" description="CAAX prenyl protease 2/Lysostaphin resistance protein A-like" evidence="3">
    <location>
        <begin position="236"/>
        <end position="339"/>
    </location>
</feature>
<dbReference type="AlphaFoldDB" id="A0AA87DLF6"/>
<proteinExistence type="inferred from homology"/>
<dbReference type="GO" id="GO:0080120">
    <property type="term" value="P:CAAX-box protein maturation"/>
    <property type="evidence" value="ECO:0007669"/>
    <property type="project" value="UniProtKB-ARBA"/>
</dbReference>
<feature type="transmembrane region" description="Helical" evidence="2">
    <location>
        <begin position="185"/>
        <end position="210"/>
    </location>
</feature>
<organism evidence="4 5">
    <name type="scientific">Lactobacillus paragasseri JV-V03</name>
    <dbReference type="NCBI Taxonomy" id="525326"/>
    <lineage>
        <taxon>Bacteria</taxon>
        <taxon>Bacillati</taxon>
        <taxon>Bacillota</taxon>
        <taxon>Bacilli</taxon>
        <taxon>Lactobacillales</taxon>
        <taxon>Lactobacillaceae</taxon>
        <taxon>Lactobacillus</taxon>
    </lineage>
</organism>
<accession>A0AA87DLF6</accession>
<feature type="transmembrane region" description="Helical" evidence="2">
    <location>
        <begin position="361"/>
        <end position="379"/>
    </location>
</feature>
<evidence type="ECO:0000256" key="2">
    <source>
        <dbReference type="SAM" id="Phobius"/>
    </source>
</evidence>
<keyword evidence="2" id="KW-0472">Membrane</keyword>
<evidence type="ECO:0000313" key="5">
    <source>
        <dbReference type="Proteomes" id="UP000003672"/>
    </source>
</evidence>
<protein>
    <submittedName>
        <fullName evidence="4">CAAX amino terminal protease family protein</fullName>
    </submittedName>
</protein>
<keyword evidence="2" id="KW-1133">Transmembrane helix</keyword>